<evidence type="ECO:0000313" key="5">
    <source>
        <dbReference type="EMBL" id="RAY12106.1"/>
    </source>
</evidence>
<dbReference type="SUPFAM" id="SSF53474">
    <property type="entry name" value="alpha/beta-Hydrolases"/>
    <property type="match status" value="2"/>
</dbReference>
<dbReference type="OrthoDB" id="9767239at2"/>
<dbReference type="RefSeq" id="WP_111870973.1">
    <property type="nucleotide sequence ID" value="NZ_QLYX01000015.1"/>
</dbReference>
<dbReference type="Pfam" id="PF10503">
    <property type="entry name" value="Esterase_PHB"/>
    <property type="match status" value="1"/>
</dbReference>
<keyword evidence="6" id="KW-1185">Reference proteome</keyword>
<feature type="region of interest" description="Disordered" evidence="3">
    <location>
        <begin position="335"/>
        <end position="358"/>
    </location>
</feature>
<protein>
    <submittedName>
        <fullName evidence="5">Feruloyl esterase</fullName>
    </submittedName>
</protein>
<dbReference type="PANTHER" id="PTHR43037">
    <property type="entry name" value="UNNAMED PRODUCT-RELATED"/>
    <property type="match status" value="1"/>
</dbReference>
<dbReference type="EMBL" id="QLYX01000015">
    <property type="protein sequence ID" value="RAY12106.1"/>
    <property type="molecule type" value="Genomic_DNA"/>
</dbReference>
<reference evidence="5 6" key="1">
    <citation type="submission" date="2018-06" db="EMBL/GenBank/DDBJ databases">
        <title>Actinomadura craniellae sp. nov. isolated from marine sponge Craniella sp.</title>
        <authorList>
            <person name="Li L."/>
            <person name="Xu Q.H."/>
            <person name="Lin H.W."/>
            <person name="Lu Y.H."/>
        </authorList>
    </citation>
    <scope>NUCLEOTIDE SEQUENCE [LARGE SCALE GENOMIC DNA]</scope>
    <source>
        <strain evidence="5 6">LHW63021</strain>
    </source>
</reference>
<dbReference type="AlphaFoldDB" id="A0A365GZ82"/>
<dbReference type="InterPro" id="IPR010126">
    <property type="entry name" value="Esterase_phb"/>
</dbReference>
<evidence type="ECO:0000256" key="2">
    <source>
        <dbReference type="ARBA" id="ARBA00022801"/>
    </source>
</evidence>
<comment type="caution">
    <text evidence="5">The sequence shown here is derived from an EMBL/GenBank/DDBJ whole genome shotgun (WGS) entry which is preliminary data.</text>
</comment>
<evidence type="ECO:0000313" key="6">
    <source>
        <dbReference type="Proteomes" id="UP000251891"/>
    </source>
</evidence>
<dbReference type="GO" id="GO:0016787">
    <property type="term" value="F:hydrolase activity"/>
    <property type="evidence" value="ECO:0007669"/>
    <property type="project" value="UniProtKB-KW"/>
</dbReference>
<dbReference type="InterPro" id="IPR029058">
    <property type="entry name" value="AB_hydrolase_fold"/>
</dbReference>
<dbReference type="InterPro" id="IPR050955">
    <property type="entry name" value="Plant_Biomass_Hydrol_Est"/>
</dbReference>
<name>A0A365GZ82_9ACTN</name>
<dbReference type="NCBIfam" id="TIGR01840">
    <property type="entry name" value="esterase_phb"/>
    <property type="match status" value="1"/>
</dbReference>
<feature type="compositionally biased region" description="Pro residues" evidence="3">
    <location>
        <begin position="338"/>
        <end position="350"/>
    </location>
</feature>
<evidence type="ECO:0000256" key="4">
    <source>
        <dbReference type="SAM" id="SignalP"/>
    </source>
</evidence>
<sequence length="413" mass="42894">MVVSHPARRSRAALALLTALTTLTALTALAGLLGAALTAPPARAASLVQVGSFGSNPGNLAMYSYRPDGLPSGRPLVVLLHGCTQNASGYFANSGWRKYADQQGFTLVLPQTGSANNSSNCFNWFQTGDTTRGQGEAASIRAMVGHAVASYGTDPARVYVSGLSAGGAMTAVMLATYPDVFAAGSIGAGLAYRCAASLTQASGCQYGATSKTPQQWGDLVRNAHPGHTGPYPRVAVWQGQSDYTVVPANGRQLRDQWTNVRGVAQTPTSTQSLTGGTTLTTYGNDDVRLYEIAGMGHGLPIDPGGGADQCGTAAAYFLDTICSAHHDVRFFGLDGGPGPQPTPTVTPTPTPTGTGPCVRASNYAHTVEGRAYQSGGYTYARGSNNAMGLWNTFTVHALRQTGPDHWILADGQC</sequence>
<evidence type="ECO:0000256" key="1">
    <source>
        <dbReference type="ARBA" id="ARBA00022729"/>
    </source>
</evidence>
<dbReference type="Proteomes" id="UP000251891">
    <property type="component" value="Unassembled WGS sequence"/>
</dbReference>
<feature type="signal peptide" evidence="4">
    <location>
        <begin position="1"/>
        <end position="44"/>
    </location>
</feature>
<keyword evidence="1 4" id="KW-0732">Signal</keyword>
<dbReference type="Gene3D" id="3.40.50.1820">
    <property type="entry name" value="alpha/beta hydrolase"/>
    <property type="match status" value="1"/>
</dbReference>
<dbReference type="PANTHER" id="PTHR43037:SF1">
    <property type="entry name" value="BLL1128 PROTEIN"/>
    <property type="match status" value="1"/>
</dbReference>
<accession>A0A365GZ82</accession>
<gene>
    <name evidence="5" type="ORF">DPM19_27630</name>
</gene>
<evidence type="ECO:0000256" key="3">
    <source>
        <dbReference type="SAM" id="MobiDB-lite"/>
    </source>
</evidence>
<organism evidence="5 6">
    <name type="scientific">Actinomadura craniellae</name>
    <dbReference type="NCBI Taxonomy" id="2231787"/>
    <lineage>
        <taxon>Bacteria</taxon>
        <taxon>Bacillati</taxon>
        <taxon>Actinomycetota</taxon>
        <taxon>Actinomycetes</taxon>
        <taxon>Streptosporangiales</taxon>
        <taxon>Thermomonosporaceae</taxon>
        <taxon>Actinomadura</taxon>
    </lineage>
</organism>
<dbReference type="GO" id="GO:0005576">
    <property type="term" value="C:extracellular region"/>
    <property type="evidence" value="ECO:0007669"/>
    <property type="project" value="InterPro"/>
</dbReference>
<feature type="chain" id="PRO_5016611406" evidence="4">
    <location>
        <begin position="45"/>
        <end position="413"/>
    </location>
</feature>
<keyword evidence="2" id="KW-0378">Hydrolase</keyword>
<proteinExistence type="predicted"/>